<dbReference type="AlphaFoldDB" id="A0AAE1UWQ1"/>
<evidence type="ECO:0000256" key="1">
    <source>
        <dbReference type="SAM" id="Coils"/>
    </source>
</evidence>
<protein>
    <submittedName>
        <fullName evidence="2">Uncharacterized protein</fullName>
    </submittedName>
</protein>
<reference evidence="2" key="1">
    <citation type="submission" date="2023-12" db="EMBL/GenBank/DDBJ databases">
        <title>Genome assembly of Anisodus tanguticus.</title>
        <authorList>
            <person name="Wang Y.-J."/>
        </authorList>
    </citation>
    <scope>NUCLEOTIDE SEQUENCE</scope>
    <source>
        <strain evidence="2">KB-2021</strain>
        <tissue evidence="2">Leaf</tissue>
    </source>
</reference>
<sequence length="225" mass="25391">MSSMETSGVKVKQYISAITSFRRLCAWCLSFKELLMEFSAAAAVVSTTFHFHPGGTYLDCGMYRLKLGHEFQYQLNPRGSSPVEVLGIDYKATLKPMLASFEDEMKKSSMGKLDELISLQQQTSEKVSKIESKRKHLAALPTHIDNLEAQLDLVKKERQDFTSSCATEARRIVEEASKAKLQETIAQTEEEVQMCAHELFAIVDSVSKYKEYISSRMISQKLQGI</sequence>
<feature type="coiled-coil region" evidence="1">
    <location>
        <begin position="144"/>
        <end position="198"/>
    </location>
</feature>
<keyword evidence="1" id="KW-0175">Coiled coil</keyword>
<name>A0AAE1UWQ1_9SOLA</name>
<keyword evidence="3" id="KW-1185">Reference proteome</keyword>
<evidence type="ECO:0000313" key="2">
    <source>
        <dbReference type="EMBL" id="KAK4339955.1"/>
    </source>
</evidence>
<gene>
    <name evidence="2" type="ORF">RND71_041417</name>
</gene>
<dbReference type="EMBL" id="JAVYJV010000023">
    <property type="protein sequence ID" value="KAK4339955.1"/>
    <property type="molecule type" value="Genomic_DNA"/>
</dbReference>
<evidence type="ECO:0000313" key="3">
    <source>
        <dbReference type="Proteomes" id="UP001291623"/>
    </source>
</evidence>
<accession>A0AAE1UWQ1</accession>
<proteinExistence type="predicted"/>
<dbReference type="PANTHER" id="PTHR46681:SF1">
    <property type="entry name" value="KINETOCHORE PROTEIN NDC80 HOMOLOG"/>
    <property type="match status" value="1"/>
</dbReference>
<organism evidence="2 3">
    <name type="scientific">Anisodus tanguticus</name>
    <dbReference type="NCBI Taxonomy" id="243964"/>
    <lineage>
        <taxon>Eukaryota</taxon>
        <taxon>Viridiplantae</taxon>
        <taxon>Streptophyta</taxon>
        <taxon>Embryophyta</taxon>
        <taxon>Tracheophyta</taxon>
        <taxon>Spermatophyta</taxon>
        <taxon>Magnoliopsida</taxon>
        <taxon>eudicotyledons</taxon>
        <taxon>Gunneridae</taxon>
        <taxon>Pentapetalae</taxon>
        <taxon>asterids</taxon>
        <taxon>lamiids</taxon>
        <taxon>Solanales</taxon>
        <taxon>Solanaceae</taxon>
        <taxon>Solanoideae</taxon>
        <taxon>Hyoscyameae</taxon>
        <taxon>Anisodus</taxon>
    </lineage>
</organism>
<dbReference type="InterPro" id="IPR055307">
    <property type="entry name" value="NDC80_plants"/>
</dbReference>
<dbReference type="PANTHER" id="PTHR46681">
    <property type="entry name" value="KINETOCHORE PROTEIN NDC80 HOMOLOG"/>
    <property type="match status" value="1"/>
</dbReference>
<comment type="caution">
    <text evidence="2">The sequence shown here is derived from an EMBL/GenBank/DDBJ whole genome shotgun (WGS) entry which is preliminary data.</text>
</comment>
<dbReference type="Proteomes" id="UP001291623">
    <property type="component" value="Unassembled WGS sequence"/>
</dbReference>